<keyword evidence="4" id="KW-1185">Reference proteome</keyword>
<evidence type="ECO:0000313" key="4">
    <source>
        <dbReference type="Proteomes" id="UP001210231"/>
    </source>
</evidence>
<dbReference type="Pfam" id="PF05193">
    <property type="entry name" value="Peptidase_M16_C"/>
    <property type="match status" value="1"/>
</dbReference>
<evidence type="ECO:0000313" key="3">
    <source>
        <dbReference type="EMBL" id="MDA3613621.1"/>
    </source>
</evidence>
<sequence>MKYIFSTILLATAFSVNAQIDRTKAPKPLAAKEIKIPEAQKFKMPNGIEIIVVRNTKLPQVSATFTIDKLAIDEGSKAGLADLAGQLIRYGNAKMDKATLDEEVDFLGGSFSTGALSASVSSLKSNFPKVFGIMTNVVLNPAFKETDLDKLKKQALSGLQSSKDDPSAISKKVNAVLMYGKKHPFGQIETEESINSITINDVKDFYNKNWAPNNSYLVFVGDITLAEAKALAIKSFGSWKPKTIATPSLPVVKPLTGNFIAVVDRPNSVQSVITVSKTFDLQPNSKDALAASLMNTVLGGGFSSHLNQNLREKHGFTYGAGSSLNTSRVKGSFSASAQVRNEKTDSALVEMLKEIEAMYTKAQPDTALTNIKNYVSGGFSRSLEQPATIARFALNTAINKLPADYYNNYIKNLYAISSTDIKDVARKYLGTPALITIVGKASDIAKSLELIGPVKYFDFYGNEVAAPKTAAIDPSVTPSVLLEKALKSYGDYQSVKDVTYKGKMNMMGQAFDFDQKVLKNDAYQMKVSMGPMVLFEQSKVGDVYAFKQQGNDMPIDEGTKAELKSQTNIFSELTFYNNPDYQATVTGIEKVNGKEAYVVKFTDVKTNKFEELYFDKADGYVVKSSKLQEGGPAGSVKVDTYYSDFKTYGGVKFATKTVVDMGQMKQEVVLSEIKVNSGLTKESFK</sequence>
<reference evidence="3 4" key="1">
    <citation type="submission" date="2022-12" db="EMBL/GenBank/DDBJ databases">
        <title>Chitinophagaceae gen. sp. nov., a new member of the family Chitinophagaceae, isolated from soil in a chemical factory.</title>
        <authorList>
            <person name="Ke Z."/>
        </authorList>
    </citation>
    <scope>NUCLEOTIDE SEQUENCE [LARGE SCALE GENOMIC DNA]</scope>
    <source>
        <strain evidence="3 4">LY-5</strain>
    </source>
</reference>
<keyword evidence="1" id="KW-0732">Signal</keyword>
<dbReference type="EMBL" id="JAQGEF010000002">
    <property type="protein sequence ID" value="MDA3613621.1"/>
    <property type="molecule type" value="Genomic_DNA"/>
</dbReference>
<evidence type="ECO:0000259" key="2">
    <source>
        <dbReference type="Pfam" id="PF05193"/>
    </source>
</evidence>
<organism evidence="3 4">
    <name type="scientific">Polluticaenibacter yanchengensis</name>
    <dbReference type="NCBI Taxonomy" id="3014562"/>
    <lineage>
        <taxon>Bacteria</taxon>
        <taxon>Pseudomonadati</taxon>
        <taxon>Bacteroidota</taxon>
        <taxon>Chitinophagia</taxon>
        <taxon>Chitinophagales</taxon>
        <taxon>Chitinophagaceae</taxon>
        <taxon>Polluticaenibacter</taxon>
    </lineage>
</organism>
<evidence type="ECO:0000256" key="1">
    <source>
        <dbReference type="SAM" id="SignalP"/>
    </source>
</evidence>
<accession>A0ABT4UFP5</accession>
<dbReference type="Gene3D" id="2.50.20.10">
    <property type="entry name" value="Lipoprotein localisation LolA/LolB/LppX"/>
    <property type="match status" value="1"/>
</dbReference>
<dbReference type="Proteomes" id="UP001210231">
    <property type="component" value="Unassembled WGS sequence"/>
</dbReference>
<dbReference type="PANTHER" id="PTHR11851:SF224">
    <property type="entry name" value="PROCESSING PROTEASE"/>
    <property type="match status" value="1"/>
</dbReference>
<comment type="caution">
    <text evidence="3">The sequence shown here is derived from an EMBL/GenBank/DDBJ whole genome shotgun (WGS) entry which is preliminary data.</text>
</comment>
<name>A0ABT4UFP5_9BACT</name>
<feature type="domain" description="Peptidase M16 C-terminal" evidence="2">
    <location>
        <begin position="196"/>
        <end position="361"/>
    </location>
</feature>
<proteinExistence type="predicted"/>
<dbReference type="InterPro" id="IPR050361">
    <property type="entry name" value="MPP/UQCRC_Complex"/>
</dbReference>
<dbReference type="SUPFAM" id="SSF63411">
    <property type="entry name" value="LuxS/MPP-like metallohydrolase"/>
    <property type="match status" value="2"/>
</dbReference>
<dbReference type="InterPro" id="IPR007863">
    <property type="entry name" value="Peptidase_M16_C"/>
</dbReference>
<feature type="chain" id="PRO_5047137259" evidence="1">
    <location>
        <begin position="19"/>
        <end position="685"/>
    </location>
</feature>
<feature type="signal peptide" evidence="1">
    <location>
        <begin position="1"/>
        <end position="18"/>
    </location>
</feature>
<dbReference type="PANTHER" id="PTHR11851">
    <property type="entry name" value="METALLOPROTEASE"/>
    <property type="match status" value="1"/>
</dbReference>
<dbReference type="RefSeq" id="WP_407029950.1">
    <property type="nucleotide sequence ID" value="NZ_JAQGEF010000002.1"/>
</dbReference>
<protein>
    <submittedName>
        <fullName evidence="3">Insulinase family protein</fullName>
    </submittedName>
</protein>
<dbReference type="InterPro" id="IPR011249">
    <property type="entry name" value="Metalloenz_LuxS/M16"/>
</dbReference>
<dbReference type="Gene3D" id="3.30.830.10">
    <property type="entry name" value="Metalloenzyme, LuxS/M16 peptidase-like"/>
    <property type="match status" value="2"/>
</dbReference>
<gene>
    <name evidence="3" type="ORF">O3P16_02290</name>
</gene>